<evidence type="ECO:0000256" key="3">
    <source>
        <dbReference type="SAM" id="MobiDB-lite"/>
    </source>
</evidence>
<dbReference type="AlphaFoldDB" id="A0A8C4R0R4"/>
<reference evidence="5" key="2">
    <citation type="submission" date="2025-09" db="UniProtKB">
        <authorList>
            <consortium name="Ensembl"/>
        </authorList>
    </citation>
    <scope>IDENTIFICATION</scope>
</reference>
<dbReference type="GO" id="GO:0097190">
    <property type="term" value="P:apoptotic signaling pathway"/>
    <property type="evidence" value="ECO:0007669"/>
    <property type="project" value="TreeGrafter"/>
</dbReference>
<evidence type="ECO:0000313" key="5">
    <source>
        <dbReference type="Ensembl" id="ENSEBUP00000023293.1"/>
    </source>
</evidence>
<reference evidence="5" key="1">
    <citation type="submission" date="2025-08" db="UniProtKB">
        <authorList>
            <consortium name="Ensembl"/>
        </authorList>
    </citation>
    <scope>IDENTIFICATION</scope>
</reference>
<dbReference type="Ensembl" id="ENSEBUT00000023870.1">
    <property type="protein sequence ID" value="ENSEBUP00000023293.1"/>
    <property type="gene ID" value="ENSEBUG00000014348.1"/>
</dbReference>
<keyword evidence="1" id="KW-0810">Translation regulation</keyword>
<feature type="signal peptide" evidence="4">
    <location>
        <begin position="1"/>
        <end position="16"/>
    </location>
</feature>
<dbReference type="GO" id="GO:0010507">
    <property type="term" value="P:negative regulation of autophagy"/>
    <property type="evidence" value="ECO:0007669"/>
    <property type="project" value="TreeGrafter"/>
</dbReference>
<dbReference type="Proteomes" id="UP000694388">
    <property type="component" value="Unplaced"/>
</dbReference>
<dbReference type="GO" id="GO:0070513">
    <property type="term" value="F:death domain binding"/>
    <property type="evidence" value="ECO:0007669"/>
    <property type="project" value="TreeGrafter"/>
</dbReference>
<dbReference type="GO" id="GO:0006417">
    <property type="term" value="P:regulation of translation"/>
    <property type="evidence" value="ECO:0007669"/>
    <property type="project" value="UniProtKB-KW"/>
</dbReference>
<dbReference type="PANTHER" id="PTHR13177:SF3">
    <property type="entry name" value="DEATH-ASSOCIATED PROTEIN 1"/>
    <property type="match status" value="1"/>
</dbReference>
<keyword evidence="6" id="KW-1185">Reference proteome</keyword>
<protein>
    <submittedName>
        <fullName evidence="5">Death-associated protein</fullName>
    </submittedName>
</protein>
<dbReference type="PANTHER" id="PTHR13177">
    <property type="entry name" value="DEATH-ASSOCIATED PROTEIN 1"/>
    <property type="match status" value="1"/>
</dbReference>
<sequence>MSGLLLLLLLTHLSSMKLPLHCSSLIHSHSVPSLFPPRWQQASSCIHSFLISPIPSSKSSRCLHPDASTLPKMASPPKEPQLKAGHPPAVKAGGKRIVQKHVPSVPPAPPTPSSDDEEYVTEAPPKLPMVVSGVVTKGDKDFTPQAAQVAHQKPLPKTEKHYSITQQKMPIHQPRK</sequence>
<evidence type="ECO:0000256" key="4">
    <source>
        <dbReference type="SAM" id="SignalP"/>
    </source>
</evidence>
<feature type="chain" id="PRO_5034055414" evidence="4">
    <location>
        <begin position="17"/>
        <end position="176"/>
    </location>
</feature>
<evidence type="ECO:0000256" key="1">
    <source>
        <dbReference type="ARBA" id="ARBA00022845"/>
    </source>
</evidence>
<feature type="region of interest" description="Disordered" evidence="3">
    <location>
        <begin position="146"/>
        <end position="176"/>
    </location>
</feature>
<evidence type="ECO:0000313" key="6">
    <source>
        <dbReference type="Proteomes" id="UP000694388"/>
    </source>
</evidence>
<dbReference type="GeneTree" id="ENSGT00940000154574"/>
<keyword evidence="4" id="KW-0732">Signal</keyword>
<comment type="similarity">
    <text evidence="2">Belongs to the DAP-DAPL1 family.</text>
</comment>
<dbReference type="InterPro" id="IPR024130">
    <property type="entry name" value="DAP1/DAPL1"/>
</dbReference>
<proteinExistence type="inferred from homology"/>
<evidence type="ECO:0000256" key="2">
    <source>
        <dbReference type="ARBA" id="ARBA00038025"/>
    </source>
</evidence>
<dbReference type="GO" id="GO:0034198">
    <property type="term" value="P:cellular response to amino acid starvation"/>
    <property type="evidence" value="ECO:0007669"/>
    <property type="project" value="TreeGrafter"/>
</dbReference>
<dbReference type="Pfam" id="PF15228">
    <property type="entry name" value="DAP"/>
    <property type="match status" value="1"/>
</dbReference>
<name>A0A8C4R0R4_EPTBU</name>
<organism evidence="5 6">
    <name type="scientific">Eptatretus burgeri</name>
    <name type="common">Inshore hagfish</name>
    <dbReference type="NCBI Taxonomy" id="7764"/>
    <lineage>
        <taxon>Eukaryota</taxon>
        <taxon>Metazoa</taxon>
        <taxon>Chordata</taxon>
        <taxon>Craniata</taxon>
        <taxon>Vertebrata</taxon>
        <taxon>Cyclostomata</taxon>
        <taxon>Myxini</taxon>
        <taxon>Myxiniformes</taxon>
        <taxon>Myxinidae</taxon>
        <taxon>Eptatretinae</taxon>
        <taxon>Eptatretus</taxon>
    </lineage>
</organism>
<feature type="region of interest" description="Disordered" evidence="3">
    <location>
        <begin position="62"/>
        <end position="125"/>
    </location>
</feature>
<accession>A0A8C4R0R4</accession>